<dbReference type="STRING" id="5364.A0A5C3MSG8"/>
<dbReference type="Proteomes" id="UP000305948">
    <property type="component" value="Unassembled WGS sequence"/>
</dbReference>
<proteinExistence type="predicted"/>
<evidence type="ECO:0008006" key="4">
    <source>
        <dbReference type="Google" id="ProtNLM"/>
    </source>
</evidence>
<name>A0A5C3MSG8_9AGAM</name>
<protein>
    <recommendedName>
        <fullName evidence="4">Integrase zinc-binding domain-containing protein</fullName>
    </recommendedName>
</protein>
<organism evidence="2 3">
    <name type="scientific">Heliocybe sulcata</name>
    <dbReference type="NCBI Taxonomy" id="5364"/>
    <lineage>
        <taxon>Eukaryota</taxon>
        <taxon>Fungi</taxon>
        <taxon>Dikarya</taxon>
        <taxon>Basidiomycota</taxon>
        <taxon>Agaricomycotina</taxon>
        <taxon>Agaricomycetes</taxon>
        <taxon>Gloeophyllales</taxon>
        <taxon>Gloeophyllaceae</taxon>
        <taxon>Heliocybe</taxon>
    </lineage>
</organism>
<feature type="region of interest" description="Disordered" evidence="1">
    <location>
        <begin position="27"/>
        <end position="82"/>
    </location>
</feature>
<dbReference type="Gene3D" id="1.10.340.70">
    <property type="match status" value="1"/>
</dbReference>
<feature type="non-terminal residue" evidence="2">
    <location>
        <position position="185"/>
    </location>
</feature>
<sequence>MALPETGRPETSREFAKRICRVKLLVREPAQEGGDGVEDSQPGESPSTPEGNEDSERESTRTEIAQAIQNPTPVRPGPETEDDPGLLSYIAIHENFSLEEAVCHRYKEDLFFKAIIEKPRDFKNFTYEEGLLFLQLQDKRVLCLPDVSIGGRSIREIAISHAHLLLAHLGTHKMLDLLRDHVWWK</sequence>
<keyword evidence="3" id="KW-1185">Reference proteome</keyword>
<dbReference type="AlphaFoldDB" id="A0A5C3MSG8"/>
<reference evidence="2 3" key="1">
    <citation type="journal article" date="2019" name="Nat. Ecol. Evol.">
        <title>Megaphylogeny resolves global patterns of mushroom evolution.</title>
        <authorList>
            <person name="Varga T."/>
            <person name="Krizsan K."/>
            <person name="Foldi C."/>
            <person name="Dima B."/>
            <person name="Sanchez-Garcia M."/>
            <person name="Sanchez-Ramirez S."/>
            <person name="Szollosi G.J."/>
            <person name="Szarkandi J.G."/>
            <person name="Papp V."/>
            <person name="Albert L."/>
            <person name="Andreopoulos W."/>
            <person name="Angelini C."/>
            <person name="Antonin V."/>
            <person name="Barry K.W."/>
            <person name="Bougher N.L."/>
            <person name="Buchanan P."/>
            <person name="Buyck B."/>
            <person name="Bense V."/>
            <person name="Catcheside P."/>
            <person name="Chovatia M."/>
            <person name="Cooper J."/>
            <person name="Damon W."/>
            <person name="Desjardin D."/>
            <person name="Finy P."/>
            <person name="Geml J."/>
            <person name="Haridas S."/>
            <person name="Hughes K."/>
            <person name="Justo A."/>
            <person name="Karasinski D."/>
            <person name="Kautmanova I."/>
            <person name="Kiss B."/>
            <person name="Kocsube S."/>
            <person name="Kotiranta H."/>
            <person name="LaButti K.M."/>
            <person name="Lechner B.E."/>
            <person name="Liimatainen K."/>
            <person name="Lipzen A."/>
            <person name="Lukacs Z."/>
            <person name="Mihaltcheva S."/>
            <person name="Morgado L.N."/>
            <person name="Niskanen T."/>
            <person name="Noordeloos M.E."/>
            <person name="Ohm R.A."/>
            <person name="Ortiz-Santana B."/>
            <person name="Ovrebo C."/>
            <person name="Racz N."/>
            <person name="Riley R."/>
            <person name="Savchenko A."/>
            <person name="Shiryaev A."/>
            <person name="Soop K."/>
            <person name="Spirin V."/>
            <person name="Szebenyi C."/>
            <person name="Tomsovsky M."/>
            <person name="Tulloss R.E."/>
            <person name="Uehling J."/>
            <person name="Grigoriev I.V."/>
            <person name="Vagvolgyi C."/>
            <person name="Papp T."/>
            <person name="Martin F.M."/>
            <person name="Miettinen O."/>
            <person name="Hibbett D.S."/>
            <person name="Nagy L.G."/>
        </authorList>
    </citation>
    <scope>NUCLEOTIDE SEQUENCE [LARGE SCALE GENOMIC DNA]</scope>
    <source>
        <strain evidence="2 3">OMC1185</strain>
    </source>
</reference>
<dbReference type="EMBL" id="ML213520">
    <property type="protein sequence ID" value="TFK48334.1"/>
    <property type="molecule type" value="Genomic_DNA"/>
</dbReference>
<gene>
    <name evidence="2" type="ORF">OE88DRAFT_1634946</name>
</gene>
<accession>A0A5C3MSG8</accession>
<evidence type="ECO:0000313" key="2">
    <source>
        <dbReference type="EMBL" id="TFK48334.1"/>
    </source>
</evidence>
<dbReference type="OrthoDB" id="3249394at2759"/>
<evidence type="ECO:0000256" key="1">
    <source>
        <dbReference type="SAM" id="MobiDB-lite"/>
    </source>
</evidence>
<evidence type="ECO:0000313" key="3">
    <source>
        <dbReference type="Proteomes" id="UP000305948"/>
    </source>
</evidence>